<organism evidence="2 3">
    <name type="scientific">Aquabacterium olei</name>
    <dbReference type="NCBI Taxonomy" id="1296669"/>
    <lineage>
        <taxon>Bacteria</taxon>
        <taxon>Pseudomonadati</taxon>
        <taxon>Pseudomonadota</taxon>
        <taxon>Betaproteobacteria</taxon>
        <taxon>Burkholderiales</taxon>
        <taxon>Aquabacterium</taxon>
    </lineage>
</organism>
<reference evidence="2 3" key="1">
    <citation type="submission" date="2018-05" db="EMBL/GenBank/DDBJ databases">
        <title>complete genome sequence of Aquabacterium olei NBRC 110486.</title>
        <authorList>
            <person name="Tang B."/>
            <person name="Chang J."/>
            <person name="Zhang L."/>
            <person name="Yang H."/>
        </authorList>
    </citation>
    <scope>NUCLEOTIDE SEQUENCE [LARGE SCALE GENOMIC DNA]</scope>
    <source>
        <strain evidence="2 3">NBRC 110486</strain>
    </source>
</reference>
<dbReference type="EMBL" id="CP029210">
    <property type="protein sequence ID" value="AWI53421.1"/>
    <property type="molecule type" value="Genomic_DNA"/>
</dbReference>
<evidence type="ECO:0000256" key="1">
    <source>
        <dbReference type="SAM" id="Phobius"/>
    </source>
</evidence>
<name>A0A2U8FQS6_9BURK</name>
<gene>
    <name evidence="2" type="ORF">DEH84_08225</name>
</gene>
<dbReference type="AlphaFoldDB" id="A0A2U8FQS6"/>
<dbReference type="Proteomes" id="UP000244892">
    <property type="component" value="Chromosome"/>
</dbReference>
<keyword evidence="1" id="KW-0812">Transmembrane</keyword>
<dbReference type="KEGG" id="aon:DEH84_08225"/>
<proteinExistence type="predicted"/>
<sequence>MLGLALSHMPVHIAGLHTVGMPIRRRFGIVDLGFYALVFDSVVALRLAIFLRLRNSPGMFGSGTHDGSFAMTTSVIGKAYADLVRIESNVMPDARRLKPL</sequence>
<evidence type="ECO:0000313" key="2">
    <source>
        <dbReference type="EMBL" id="AWI53421.1"/>
    </source>
</evidence>
<evidence type="ECO:0000313" key="3">
    <source>
        <dbReference type="Proteomes" id="UP000244892"/>
    </source>
</evidence>
<keyword evidence="3" id="KW-1185">Reference proteome</keyword>
<keyword evidence="1" id="KW-0472">Membrane</keyword>
<protein>
    <submittedName>
        <fullName evidence="2">Uncharacterized protein</fullName>
    </submittedName>
</protein>
<accession>A0A2U8FQS6</accession>
<feature type="transmembrane region" description="Helical" evidence="1">
    <location>
        <begin position="32"/>
        <end position="51"/>
    </location>
</feature>
<keyword evidence="1" id="KW-1133">Transmembrane helix</keyword>